<sequence length="784" mass="83519">MHRIEEIKRNCLEMIHFLVLAMAIVSSAAALSSVVDNQPRTYIVRMDKSAMPGAYSNHLPWYASALAAATGNETPEDSIIHVYDVVFHGFAAKMTPAQAKAMETTPGFISMFPETIRQLHTTHSPEFLHLNSSWGIWPRSHYGSDVIVGMFDTGVWPESKSFSDHRIGPVPRKWKGKCISGPGFDASICNRKLVGARYFFKGYEAFSGPMNETSEYKSPRDSDGHGTHTASTAAGRYVYRASLLGFARGTAVGMAPKARIAAYKVCWASGCFDSDILAAFDQAVTDGVDVISLSVGGGVMPYYLDSIAMGAFGAMEKGVFVACSGGNNGPGDLSVTNIAPWLTTVGASTMDRAFPANVILSDGSIYKGVSLYSGARLGKKLPLIYAGDAALAKNGSDSYSASLCLVGSIDPKLVRGKIVVCDRGNNPRVEKGAVVQAAGGAGMILANAALDGEGMIADCHLLPATAVGAKAGSSIRSFIRASKNPTGSILFYGTKLDVSPAPIVASFSSRGPNPETPEILKPDLIAPGVNILAAWTGAIGPTGLARDPRRVDFNIISGTSMACPHVSGLAALLKGAHPDWSPSAIKSALMTTAYLLDNTAHVMADEATGNLSTPFDFGAGHVDPEKALDPGLIYDLSTQDYIEFLCSLKYSEKAIWMITRQASSCGKASHRTQDFNYPTFAAVFDQHLLQQPSTTFFRTVTNVGQPNSVYRAEVLSPSGVRISVKPRKLVFTRINQKLSFTVTVAASRLSLSPGDSETVFGLLSWTDGRHVVQSPIAITLQEPL</sequence>
<accession>A0ACC2BL89</accession>
<evidence type="ECO:0000313" key="1">
    <source>
        <dbReference type="EMBL" id="KAJ7530505.1"/>
    </source>
</evidence>
<evidence type="ECO:0000313" key="2">
    <source>
        <dbReference type="Proteomes" id="UP001162992"/>
    </source>
</evidence>
<gene>
    <name evidence="1" type="ORF">O6H91_14G006400</name>
</gene>
<dbReference type="EMBL" id="CM055105">
    <property type="protein sequence ID" value="KAJ7530505.1"/>
    <property type="molecule type" value="Genomic_DNA"/>
</dbReference>
<organism evidence="1 2">
    <name type="scientific">Diphasiastrum complanatum</name>
    <name type="common">Issler's clubmoss</name>
    <name type="synonym">Lycopodium complanatum</name>
    <dbReference type="NCBI Taxonomy" id="34168"/>
    <lineage>
        <taxon>Eukaryota</taxon>
        <taxon>Viridiplantae</taxon>
        <taxon>Streptophyta</taxon>
        <taxon>Embryophyta</taxon>
        <taxon>Tracheophyta</taxon>
        <taxon>Lycopodiopsida</taxon>
        <taxon>Lycopodiales</taxon>
        <taxon>Lycopodiaceae</taxon>
        <taxon>Lycopodioideae</taxon>
        <taxon>Diphasiastrum</taxon>
    </lineage>
</organism>
<reference evidence="2" key="1">
    <citation type="journal article" date="2024" name="Proc. Natl. Acad. Sci. U.S.A.">
        <title>Extraordinary preservation of gene collinearity over three hundred million years revealed in homosporous lycophytes.</title>
        <authorList>
            <person name="Li C."/>
            <person name="Wickell D."/>
            <person name="Kuo L.Y."/>
            <person name="Chen X."/>
            <person name="Nie B."/>
            <person name="Liao X."/>
            <person name="Peng D."/>
            <person name="Ji J."/>
            <person name="Jenkins J."/>
            <person name="Williams M."/>
            <person name="Shu S."/>
            <person name="Plott C."/>
            <person name="Barry K."/>
            <person name="Rajasekar S."/>
            <person name="Grimwood J."/>
            <person name="Han X."/>
            <person name="Sun S."/>
            <person name="Hou Z."/>
            <person name="He W."/>
            <person name="Dai G."/>
            <person name="Sun C."/>
            <person name="Schmutz J."/>
            <person name="Leebens-Mack J.H."/>
            <person name="Li F.W."/>
            <person name="Wang L."/>
        </authorList>
    </citation>
    <scope>NUCLEOTIDE SEQUENCE [LARGE SCALE GENOMIC DNA]</scope>
    <source>
        <strain evidence="2">cv. PW_Plant_1</strain>
    </source>
</reference>
<protein>
    <submittedName>
        <fullName evidence="1">Uncharacterized protein</fullName>
    </submittedName>
</protein>
<name>A0ACC2BL89_DIPCM</name>
<keyword evidence="2" id="KW-1185">Reference proteome</keyword>
<comment type="caution">
    <text evidence="1">The sequence shown here is derived from an EMBL/GenBank/DDBJ whole genome shotgun (WGS) entry which is preliminary data.</text>
</comment>
<proteinExistence type="predicted"/>
<dbReference type="Proteomes" id="UP001162992">
    <property type="component" value="Chromosome 14"/>
</dbReference>